<sequence>MKKLPIGIQDYKKIIEGNYIYIDKTKYIHDLISSEVPIFLSRPRRFGKSLTISTLYYIFKGEKELFKDAYIYDKWEFKEYPIIKLDMSDNTLTTYETFIESLDEVINKIYINEEMPIIKNNIPTKFGNLIESLNKKYNEKVVILIDEYESPILEHINNKKEAEKIRGFLREFYKKVKTKDEYIKFVFITGITKFTKTGVFSALNNLNDISLNRKYSQMLGYTQEELEYYFKEHIEETAKEMGISKEELLKEIKTYYNGFSFDGEHFVYNPFSVLRFFDERKFQNYWFESGSPSFIYEYVKGRKIEYEDLVKYTVNSLDFTTREIEDANANIFFAQAGYLTFKGKEKYGLEEEYILDYPNLEVKNSFSKLILEANYNLENDKIKELNKTIWKLLSKNKIEEIIEEIKRIISAIPYNLHQKRESYYHSLIYTILASAGLNVTAEELTNLGRSDLVLDHDDKIYLFEIKLDKSAKEAIEQIKEKKYYEKYMSKNNEKEIYIIGINIDSEKRNIDEYMIEKI</sequence>
<dbReference type="InterPro" id="IPR012547">
    <property type="entry name" value="PDDEXK_9"/>
</dbReference>
<evidence type="ECO:0000313" key="3">
    <source>
        <dbReference type="Proteomes" id="UP001232493"/>
    </source>
</evidence>
<gene>
    <name evidence="2" type="ORF">JRV97_10145</name>
</gene>
<dbReference type="PANTHER" id="PTHR34825">
    <property type="entry name" value="CONSERVED PROTEIN, WITH A WEAK D-GALACTARATE DEHYDRATASE/ALTRONATE HYDROLASE DOMAIN"/>
    <property type="match status" value="1"/>
</dbReference>
<keyword evidence="2" id="KW-0547">Nucleotide-binding</keyword>
<organism evidence="2 3">
    <name type="scientific">Marinitoga aeolica</name>
    <dbReference type="NCBI Taxonomy" id="2809031"/>
    <lineage>
        <taxon>Bacteria</taxon>
        <taxon>Thermotogati</taxon>
        <taxon>Thermotogota</taxon>
        <taxon>Thermotogae</taxon>
        <taxon>Petrotogales</taxon>
        <taxon>Petrotogaceae</taxon>
        <taxon>Marinitoga</taxon>
    </lineage>
</organism>
<protein>
    <submittedName>
        <fullName evidence="2">ATP-binding protein</fullName>
    </submittedName>
</protein>
<evidence type="ECO:0000259" key="1">
    <source>
        <dbReference type="Pfam" id="PF09820"/>
    </source>
</evidence>
<reference evidence="2 3" key="1">
    <citation type="submission" date="2021-02" db="EMBL/GenBank/DDBJ databases">
        <title>Characterization of Marinitoga sp. nov. str. BP5-C20A.</title>
        <authorList>
            <person name="Erauso G."/>
            <person name="Postec A."/>
        </authorList>
    </citation>
    <scope>NUCLEOTIDE SEQUENCE [LARGE SCALE GENOMIC DNA]</scope>
    <source>
        <strain evidence="2 3">BP5-C20A</strain>
    </source>
</reference>
<proteinExistence type="predicted"/>
<dbReference type="GO" id="GO:0005524">
    <property type="term" value="F:ATP binding"/>
    <property type="evidence" value="ECO:0007669"/>
    <property type="project" value="UniProtKB-KW"/>
</dbReference>
<dbReference type="PANTHER" id="PTHR34825:SF1">
    <property type="entry name" value="AAA-ATPASE-LIKE DOMAIN-CONTAINING PROTEIN"/>
    <property type="match status" value="1"/>
</dbReference>
<dbReference type="Proteomes" id="UP001232493">
    <property type="component" value="Chromosome"/>
</dbReference>
<feature type="domain" description="AAA-ATPase-like" evidence="1">
    <location>
        <begin position="5"/>
        <end position="200"/>
    </location>
</feature>
<dbReference type="SUPFAM" id="SSF52540">
    <property type="entry name" value="P-loop containing nucleoside triphosphate hydrolases"/>
    <property type="match status" value="1"/>
</dbReference>
<dbReference type="RefSeq" id="WP_280998551.1">
    <property type="nucleotide sequence ID" value="NZ_CP069362.1"/>
</dbReference>
<dbReference type="Pfam" id="PF08011">
    <property type="entry name" value="PDDEXK_9"/>
    <property type="match status" value="1"/>
</dbReference>
<dbReference type="InterPro" id="IPR018631">
    <property type="entry name" value="AAA-ATPase-like_dom"/>
</dbReference>
<name>A0ABY8PQ35_9BACT</name>
<dbReference type="EMBL" id="CP069362">
    <property type="protein sequence ID" value="WGS64706.1"/>
    <property type="molecule type" value="Genomic_DNA"/>
</dbReference>
<dbReference type="Pfam" id="PF09820">
    <property type="entry name" value="AAA-ATPase_like"/>
    <property type="match status" value="1"/>
</dbReference>
<dbReference type="InterPro" id="IPR027417">
    <property type="entry name" value="P-loop_NTPase"/>
</dbReference>
<accession>A0ABY8PQ35</accession>
<keyword evidence="2" id="KW-0067">ATP-binding</keyword>
<dbReference type="Gene3D" id="3.40.50.300">
    <property type="entry name" value="P-loop containing nucleotide triphosphate hydrolases"/>
    <property type="match status" value="1"/>
</dbReference>
<evidence type="ECO:0000313" key="2">
    <source>
        <dbReference type="EMBL" id="WGS64706.1"/>
    </source>
</evidence>
<keyword evidence="3" id="KW-1185">Reference proteome</keyword>